<reference evidence="3" key="1">
    <citation type="journal article" date="2010" name="PLoS Negl. Trop. Dis.">
        <title>The genome sequence of Trypanosoma brucei gambiense, causative agent of chronic human african trypanosomiasis.</title>
        <authorList>
            <person name="Jackson A.P."/>
            <person name="Sanders M."/>
            <person name="Berry A."/>
            <person name="McQuillan J."/>
            <person name="Aslett M.A."/>
            <person name="Quail M.A."/>
            <person name="Chukualim B."/>
            <person name="Capewell P."/>
            <person name="MacLeod A."/>
            <person name="Melville S.E."/>
            <person name="Gibson W."/>
            <person name="Barry J.D."/>
            <person name="Berriman M."/>
            <person name="Hertz-Fowler C."/>
        </authorList>
    </citation>
    <scope>NUCLEOTIDE SEQUENCE [LARGE SCALE GENOMIC DNA]</scope>
    <source>
        <strain evidence="3">MHOM/CI/86/DAL972</strain>
    </source>
</reference>
<dbReference type="AlphaFoldDB" id="C9ZWF9"/>
<accession>C9ZWF9</accession>
<evidence type="ECO:0000313" key="3">
    <source>
        <dbReference type="Proteomes" id="UP000002316"/>
    </source>
</evidence>
<keyword evidence="1" id="KW-1133">Transmembrane helix</keyword>
<protein>
    <submittedName>
        <fullName evidence="2">Uncharacterized protein</fullName>
    </submittedName>
</protein>
<keyword evidence="1" id="KW-0472">Membrane</keyword>
<feature type="transmembrane region" description="Helical" evidence="1">
    <location>
        <begin position="105"/>
        <end position="129"/>
    </location>
</feature>
<evidence type="ECO:0000256" key="1">
    <source>
        <dbReference type="SAM" id="Phobius"/>
    </source>
</evidence>
<evidence type="ECO:0000313" key="2">
    <source>
        <dbReference type="EMBL" id="CBH13748.1"/>
    </source>
</evidence>
<dbReference type="GeneID" id="23863920"/>
<dbReference type="KEGG" id="tbg:TbgDal_VIII6920"/>
<name>C9ZWF9_TRYB9</name>
<proteinExistence type="predicted"/>
<dbReference type="Proteomes" id="UP000002316">
    <property type="component" value="Chromosome 8"/>
</dbReference>
<feature type="transmembrane region" description="Helical" evidence="1">
    <location>
        <begin position="66"/>
        <end position="85"/>
    </location>
</feature>
<dbReference type="EMBL" id="FN554971">
    <property type="protein sequence ID" value="CBH13748.1"/>
    <property type="molecule type" value="Genomic_DNA"/>
</dbReference>
<organism evidence="2 3">
    <name type="scientific">Trypanosoma brucei gambiense (strain MHOM/CI/86/DAL972)</name>
    <dbReference type="NCBI Taxonomy" id="679716"/>
    <lineage>
        <taxon>Eukaryota</taxon>
        <taxon>Discoba</taxon>
        <taxon>Euglenozoa</taxon>
        <taxon>Kinetoplastea</taxon>
        <taxon>Metakinetoplastina</taxon>
        <taxon>Trypanosomatida</taxon>
        <taxon>Trypanosomatidae</taxon>
        <taxon>Trypanosoma</taxon>
    </lineage>
</organism>
<sequence>MYKSNKTHVGRVSEWTTQTRRITIHFSHTQAHQRNRRDSRLLFVRQNRDRRKAKGDKIRSQCSGNLLILFFLFGHFFLFLCIYLSPQPIFTDPFPFAPTSFSHVFYIVLGSFTFPPLASVPPPYALGVLNKG</sequence>
<keyword evidence="1" id="KW-0812">Transmembrane</keyword>
<gene>
    <name evidence="2" type="ORF">TbgDal_VIII6920</name>
</gene>
<dbReference type="RefSeq" id="XP_011776024.1">
    <property type="nucleotide sequence ID" value="XM_011777722.1"/>
</dbReference>